<keyword evidence="4" id="KW-1185">Reference proteome</keyword>
<keyword evidence="2" id="KW-0472">Membrane</keyword>
<protein>
    <submittedName>
        <fullName evidence="3">Uncharacterized protein</fullName>
    </submittedName>
</protein>
<keyword evidence="2" id="KW-1133">Transmembrane helix</keyword>
<feature type="transmembrane region" description="Helical" evidence="2">
    <location>
        <begin position="186"/>
        <end position="215"/>
    </location>
</feature>
<feature type="region of interest" description="Disordered" evidence="1">
    <location>
        <begin position="232"/>
        <end position="364"/>
    </location>
</feature>
<accession>A0A9P6R5L0</accession>
<evidence type="ECO:0000256" key="1">
    <source>
        <dbReference type="SAM" id="MobiDB-lite"/>
    </source>
</evidence>
<dbReference type="OrthoDB" id="2400065at2759"/>
<feature type="transmembrane region" description="Helical" evidence="2">
    <location>
        <begin position="57"/>
        <end position="73"/>
    </location>
</feature>
<name>A0A9P6R5L0_9FUNG</name>
<feature type="transmembrane region" description="Helical" evidence="2">
    <location>
        <begin position="119"/>
        <end position="137"/>
    </location>
</feature>
<organism evidence="3 4">
    <name type="scientific">Dissophora globulifera</name>
    <dbReference type="NCBI Taxonomy" id="979702"/>
    <lineage>
        <taxon>Eukaryota</taxon>
        <taxon>Fungi</taxon>
        <taxon>Fungi incertae sedis</taxon>
        <taxon>Mucoromycota</taxon>
        <taxon>Mortierellomycotina</taxon>
        <taxon>Mortierellomycetes</taxon>
        <taxon>Mortierellales</taxon>
        <taxon>Mortierellaceae</taxon>
        <taxon>Dissophora</taxon>
    </lineage>
</organism>
<evidence type="ECO:0000256" key="2">
    <source>
        <dbReference type="SAM" id="Phobius"/>
    </source>
</evidence>
<feature type="transmembrane region" description="Helical" evidence="2">
    <location>
        <begin position="157"/>
        <end position="174"/>
    </location>
</feature>
<feature type="compositionally biased region" description="Acidic residues" evidence="1">
    <location>
        <begin position="300"/>
        <end position="312"/>
    </location>
</feature>
<proteinExistence type="predicted"/>
<gene>
    <name evidence="3" type="ORF">BGZ99_000264</name>
</gene>
<reference evidence="3" key="1">
    <citation type="journal article" date="2020" name="Fungal Divers.">
        <title>Resolving the Mortierellaceae phylogeny through synthesis of multi-gene phylogenetics and phylogenomics.</title>
        <authorList>
            <person name="Vandepol N."/>
            <person name="Liber J."/>
            <person name="Desiro A."/>
            <person name="Na H."/>
            <person name="Kennedy M."/>
            <person name="Barry K."/>
            <person name="Grigoriev I.V."/>
            <person name="Miller A.N."/>
            <person name="O'Donnell K."/>
            <person name="Stajich J.E."/>
            <person name="Bonito G."/>
        </authorList>
    </citation>
    <scope>NUCLEOTIDE SEQUENCE</scope>
    <source>
        <strain evidence="3">REB-010B</strain>
    </source>
</reference>
<evidence type="ECO:0000313" key="4">
    <source>
        <dbReference type="Proteomes" id="UP000738325"/>
    </source>
</evidence>
<feature type="transmembrane region" description="Helical" evidence="2">
    <location>
        <begin position="28"/>
        <end position="45"/>
    </location>
</feature>
<dbReference type="EMBL" id="JAAAIP010001037">
    <property type="protein sequence ID" value="KAG0310613.1"/>
    <property type="molecule type" value="Genomic_DNA"/>
</dbReference>
<sequence>MDSNSPYDDWSKHVHAVITFLKPYFDDWRGYVSFVSVFLGVGVLVMESQVFMRMRMGLWEIAGYVLSLLPAPVARSYRIMGGVCVAATALTLTSNVLYMLRGWKEPTEVFAMSSDAVRWLTSQIWYAIGMIFLFHVVTRPAQSGVVLFGKFPRDLWAYKWYLGILYIPVHYMLLELCNVHRDSKEILVPLEIVVDIMLYNGPFLVFLLRVLYWAWKVAYDEALLTGAVFDDESEGGGSSGENPLGRFAGRRGAQSSRPGGGEYIGLATVDVDDAERGEGGLDDAAGIGSPRRGKGAGVEQGDDIYVLDDDDKDLAVSTSPSRSRSRSPMKAKSPAVKKSVMFDMNSRHSEEDGDQEANDDRNRD</sequence>
<comment type="caution">
    <text evidence="3">The sequence shown here is derived from an EMBL/GenBank/DDBJ whole genome shotgun (WGS) entry which is preliminary data.</text>
</comment>
<evidence type="ECO:0000313" key="3">
    <source>
        <dbReference type="EMBL" id="KAG0310613.1"/>
    </source>
</evidence>
<feature type="transmembrane region" description="Helical" evidence="2">
    <location>
        <begin position="79"/>
        <end position="98"/>
    </location>
</feature>
<dbReference type="AlphaFoldDB" id="A0A9P6R5L0"/>
<keyword evidence="2" id="KW-0812">Transmembrane</keyword>
<dbReference type="Proteomes" id="UP000738325">
    <property type="component" value="Unassembled WGS sequence"/>
</dbReference>